<evidence type="ECO:0000313" key="3">
    <source>
        <dbReference type="Proteomes" id="UP000309389"/>
    </source>
</evidence>
<protein>
    <submittedName>
        <fullName evidence="2">Uncharacterized protein</fullName>
    </submittedName>
</protein>
<reference evidence="2 3" key="1">
    <citation type="submission" date="2019-04" db="EMBL/GenBank/DDBJ databases">
        <title>Altererythrobacter aquimixticola sp. nov., isolated from sediment of junction between the ocean and a freshwater spring.</title>
        <authorList>
            <person name="Yoon J.-H."/>
        </authorList>
    </citation>
    <scope>NUCLEOTIDE SEQUENCE [LARGE SCALE GENOMIC DNA]</scope>
    <source>
        <strain evidence="2 3">SSKS-13</strain>
    </source>
</reference>
<organism evidence="2 3">
    <name type="scientific">Alteraurantiacibacter aquimixticola</name>
    <dbReference type="NCBI Taxonomy" id="2489173"/>
    <lineage>
        <taxon>Bacteria</taxon>
        <taxon>Pseudomonadati</taxon>
        <taxon>Pseudomonadota</taxon>
        <taxon>Alphaproteobacteria</taxon>
        <taxon>Sphingomonadales</taxon>
        <taxon>Erythrobacteraceae</taxon>
        <taxon>Alteraurantiacibacter</taxon>
    </lineage>
</organism>
<dbReference type="RefSeq" id="WP_136694456.1">
    <property type="nucleotide sequence ID" value="NZ_SSHH01000004.1"/>
</dbReference>
<keyword evidence="3" id="KW-1185">Reference proteome</keyword>
<feature type="compositionally biased region" description="Basic and acidic residues" evidence="1">
    <location>
        <begin position="61"/>
        <end position="72"/>
    </location>
</feature>
<accession>A0A4T3F0L0</accession>
<feature type="region of interest" description="Disordered" evidence="1">
    <location>
        <begin position="1"/>
        <end position="72"/>
    </location>
</feature>
<dbReference type="AlphaFoldDB" id="A0A4T3F0L0"/>
<evidence type="ECO:0000256" key="1">
    <source>
        <dbReference type="SAM" id="MobiDB-lite"/>
    </source>
</evidence>
<name>A0A4T3F0L0_9SPHN</name>
<proteinExistence type="predicted"/>
<feature type="compositionally biased region" description="Polar residues" evidence="1">
    <location>
        <begin position="10"/>
        <end position="27"/>
    </location>
</feature>
<sequence length="72" mass="7766">MFSADPAVTEGQQDAANANAPRPQSTMVPAPSAPATTAADLEDFYASEDDGEFQGVFVEGQRSENRRLQDQY</sequence>
<evidence type="ECO:0000313" key="2">
    <source>
        <dbReference type="EMBL" id="TIX48882.1"/>
    </source>
</evidence>
<feature type="compositionally biased region" description="Acidic residues" evidence="1">
    <location>
        <begin position="40"/>
        <end position="52"/>
    </location>
</feature>
<gene>
    <name evidence="2" type="ORF">E5222_14165</name>
</gene>
<comment type="caution">
    <text evidence="2">The sequence shown here is derived from an EMBL/GenBank/DDBJ whole genome shotgun (WGS) entry which is preliminary data.</text>
</comment>
<feature type="compositionally biased region" description="Low complexity" evidence="1">
    <location>
        <begin position="29"/>
        <end position="39"/>
    </location>
</feature>
<dbReference type="Proteomes" id="UP000309389">
    <property type="component" value="Unassembled WGS sequence"/>
</dbReference>
<dbReference type="EMBL" id="SSHH01000004">
    <property type="protein sequence ID" value="TIX48882.1"/>
    <property type="molecule type" value="Genomic_DNA"/>
</dbReference>